<sequence>MIATKRLTFLIILIIISYCAEATAQKSAPVAVADTYNTAINYTLNVNAVNGLLANDTDSNGTAGLTVGTTPVSGPSSGSLTLNTDGSFIYIPNSGFVGTDTFEYRVCDDGTPNPIVSQFDFDTATLTNATVGPNATSINANAVQTACGIRIGTGAGGSTGLDFVVPNTGGIFDFTSFRLNIEYRDQESTADIITGGNIRLYHISGNSLGIRINVIDGITGVSTAYTQTLGNFLSGNVPYSVEYDEVSGNIIYDANGTVTTFSVAPPNSPLDTALSSNLTLGRFMDNSGSANPSLCLVAITDTSKLCDTGTVDLDILATIITNRRITYRVRPN</sequence>
<reference evidence="2 3" key="1">
    <citation type="journal article" date="2006" name="Int. J. Syst. Evol. Microbiol.">
        <title>Costertonia aggregata gen. nov., sp. nov., a mesophilic marine bacterium of the family Flavobacteriaceae, isolated from a mature biofilm.</title>
        <authorList>
            <person name="Kwon K.K."/>
            <person name="Lee Y.K."/>
            <person name="Lee H.K."/>
        </authorList>
    </citation>
    <scope>NUCLEOTIDE SEQUENCE [LARGE SCALE GENOMIC DNA]</scope>
    <source>
        <strain evidence="2 3">KCCM 42265</strain>
    </source>
</reference>
<feature type="chain" id="PRO_5028914758" evidence="1">
    <location>
        <begin position="23"/>
        <end position="332"/>
    </location>
</feature>
<keyword evidence="3" id="KW-1185">Reference proteome</keyword>
<evidence type="ECO:0000256" key="1">
    <source>
        <dbReference type="SAM" id="SignalP"/>
    </source>
</evidence>
<accession>A0A7H9ANY6</accession>
<gene>
    <name evidence="2" type="ORF">HYG79_07340</name>
</gene>
<dbReference type="KEGG" id="cagg:HYG79_07340"/>
<evidence type="ECO:0000313" key="3">
    <source>
        <dbReference type="Proteomes" id="UP000509302"/>
    </source>
</evidence>
<feature type="signal peptide" evidence="1">
    <location>
        <begin position="1"/>
        <end position="22"/>
    </location>
</feature>
<organism evidence="2 3">
    <name type="scientific">Costertonia aggregata</name>
    <dbReference type="NCBI Taxonomy" id="343403"/>
    <lineage>
        <taxon>Bacteria</taxon>
        <taxon>Pseudomonadati</taxon>
        <taxon>Bacteroidota</taxon>
        <taxon>Flavobacteriia</taxon>
        <taxon>Flavobacteriales</taxon>
        <taxon>Flavobacteriaceae</taxon>
        <taxon>Costertonia</taxon>
    </lineage>
</organism>
<protein>
    <submittedName>
        <fullName evidence="2">Ig-like domain-containing protein</fullName>
    </submittedName>
</protein>
<evidence type="ECO:0000313" key="2">
    <source>
        <dbReference type="EMBL" id="QLG45169.1"/>
    </source>
</evidence>
<dbReference type="RefSeq" id="WP_179241459.1">
    <property type="nucleotide sequence ID" value="NZ_CP058595.1"/>
</dbReference>
<name>A0A7H9ANY6_9FLAO</name>
<keyword evidence="1" id="KW-0732">Signal</keyword>
<dbReference type="AlphaFoldDB" id="A0A7H9ANY6"/>
<dbReference type="EMBL" id="CP058595">
    <property type="protein sequence ID" value="QLG45169.1"/>
    <property type="molecule type" value="Genomic_DNA"/>
</dbReference>
<proteinExistence type="predicted"/>
<dbReference type="Pfam" id="PF17963">
    <property type="entry name" value="Big_9"/>
    <property type="match status" value="1"/>
</dbReference>
<dbReference type="Gene3D" id="2.60.40.3440">
    <property type="match status" value="1"/>
</dbReference>
<dbReference type="Proteomes" id="UP000509302">
    <property type="component" value="Chromosome"/>
</dbReference>